<protein>
    <submittedName>
        <fullName evidence="2">Uncharacterized protein</fullName>
    </submittedName>
</protein>
<feature type="region of interest" description="Disordered" evidence="1">
    <location>
        <begin position="1"/>
        <end position="51"/>
    </location>
</feature>
<organism evidence="2">
    <name type="scientific">Streptomyces tabacisoli</name>
    <dbReference type="NCBI Taxonomy" id="3156398"/>
    <lineage>
        <taxon>Bacteria</taxon>
        <taxon>Bacillati</taxon>
        <taxon>Actinomycetota</taxon>
        <taxon>Actinomycetes</taxon>
        <taxon>Kitasatosporales</taxon>
        <taxon>Streptomycetaceae</taxon>
        <taxon>Streptomyces</taxon>
    </lineage>
</organism>
<dbReference type="AlphaFoldDB" id="A0AAU8IPL2"/>
<feature type="compositionally biased region" description="Low complexity" evidence="1">
    <location>
        <begin position="12"/>
        <end position="22"/>
    </location>
</feature>
<accession>A0AAU8IPL2</accession>
<reference evidence="2" key="1">
    <citation type="submission" date="2024-06" db="EMBL/GenBank/DDBJ databases">
        <title>Streptomyces sp. strain HUAS MG91 genome sequences.</title>
        <authorList>
            <person name="Mo P."/>
        </authorList>
    </citation>
    <scope>NUCLEOTIDE SEQUENCE</scope>
    <source>
        <strain evidence="2">HUAS MG91</strain>
    </source>
</reference>
<dbReference type="RefSeq" id="WP_353941833.1">
    <property type="nucleotide sequence ID" value="NZ_CP159534.1"/>
</dbReference>
<dbReference type="KEGG" id="stac:ABII15_09440"/>
<evidence type="ECO:0000256" key="1">
    <source>
        <dbReference type="SAM" id="MobiDB-lite"/>
    </source>
</evidence>
<evidence type="ECO:0000313" key="2">
    <source>
        <dbReference type="EMBL" id="XCJ70178.1"/>
    </source>
</evidence>
<sequence length="51" mass="5358">MRLGKALATGIAEEAPQEAVEVAADREVSQDQRQSTGAADVPEPLEVPAVR</sequence>
<dbReference type="EMBL" id="CP159534">
    <property type="protein sequence ID" value="XCJ70178.1"/>
    <property type="molecule type" value="Genomic_DNA"/>
</dbReference>
<gene>
    <name evidence="2" type="ORF">ABII15_09440</name>
</gene>
<proteinExistence type="predicted"/>
<name>A0AAU8IPL2_9ACTN</name>